<proteinExistence type="predicted"/>
<evidence type="ECO:0000256" key="1">
    <source>
        <dbReference type="SAM" id="MobiDB-lite"/>
    </source>
</evidence>
<protein>
    <submittedName>
        <fullName evidence="2">Uncharacterized protein</fullName>
    </submittedName>
</protein>
<keyword evidence="3" id="KW-1185">Reference proteome</keyword>
<name>A0AAV4QU99_9ARAC</name>
<evidence type="ECO:0000313" key="3">
    <source>
        <dbReference type="Proteomes" id="UP001054837"/>
    </source>
</evidence>
<sequence length="123" mass="13479">MIALSSAPSAFLPHSYALKSVECRWRLCAAGTHGHMEKRTSGRGAGDTPRPPPSTDTLKAPLSPILVRDSLVCVILFPAWLRIVHLAKSSAFLPPSGSFSIVPRIFYSVTRVPLFSQVRPRRN</sequence>
<organism evidence="2 3">
    <name type="scientific">Caerostris darwini</name>
    <dbReference type="NCBI Taxonomy" id="1538125"/>
    <lineage>
        <taxon>Eukaryota</taxon>
        <taxon>Metazoa</taxon>
        <taxon>Ecdysozoa</taxon>
        <taxon>Arthropoda</taxon>
        <taxon>Chelicerata</taxon>
        <taxon>Arachnida</taxon>
        <taxon>Araneae</taxon>
        <taxon>Araneomorphae</taxon>
        <taxon>Entelegynae</taxon>
        <taxon>Araneoidea</taxon>
        <taxon>Araneidae</taxon>
        <taxon>Caerostris</taxon>
    </lineage>
</organism>
<dbReference type="EMBL" id="BPLQ01005263">
    <property type="protein sequence ID" value="GIY13628.1"/>
    <property type="molecule type" value="Genomic_DNA"/>
</dbReference>
<accession>A0AAV4QU99</accession>
<dbReference type="Proteomes" id="UP001054837">
    <property type="component" value="Unassembled WGS sequence"/>
</dbReference>
<dbReference type="AlphaFoldDB" id="A0AAV4QU99"/>
<comment type="caution">
    <text evidence="2">The sequence shown here is derived from an EMBL/GenBank/DDBJ whole genome shotgun (WGS) entry which is preliminary data.</text>
</comment>
<reference evidence="2 3" key="1">
    <citation type="submission" date="2021-06" db="EMBL/GenBank/DDBJ databases">
        <title>Caerostris darwini draft genome.</title>
        <authorList>
            <person name="Kono N."/>
            <person name="Arakawa K."/>
        </authorList>
    </citation>
    <scope>NUCLEOTIDE SEQUENCE [LARGE SCALE GENOMIC DNA]</scope>
</reference>
<feature type="region of interest" description="Disordered" evidence="1">
    <location>
        <begin position="34"/>
        <end position="59"/>
    </location>
</feature>
<evidence type="ECO:0000313" key="2">
    <source>
        <dbReference type="EMBL" id="GIY13628.1"/>
    </source>
</evidence>
<gene>
    <name evidence="2" type="ORF">CDAR_567521</name>
</gene>